<dbReference type="PANTHER" id="PTHR14240:SF1">
    <property type="entry name" value="PROTEIN FANTOM-RELATED"/>
    <property type="match status" value="1"/>
</dbReference>
<reference evidence="3" key="2">
    <citation type="submission" date="2025-09" db="UniProtKB">
        <authorList>
            <consortium name="Ensembl"/>
        </authorList>
    </citation>
    <scope>IDENTIFICATION</scope>
</reference>
<protein>
    <submittedName>
        <fullName evidence="3">Uncharacterized protein</fullName>
    </submittedName>
</protein>
<dbReference type="Proteomes" id="UP000694388">
    <property type="component" value="Unplaced"/>
</dbReference>
<proteinExistence type="predicted"/>
<feature type="coiled-coil region" evidence="1">
    <location>
        <begin position="26"/>
        <end position="60"/>
    </location>
</feature>
<evidence type="ECO:0000313" key="3">
    <source>
        <dbReference type="Ensembl" id="ENSEBUP00000025872.1"/>
    </source>
</evidence>
<keyword evidence="4" id="KW-1185">Reference proteome</keyword>
<evidence type="ECO:0000256" key="2">
    <source>
        <dbReference type="SAM" id="MobiDB-lite"/>
    </source>
</evidence>
<dbReference type="GO" id="GO:0046548">
    <property type="term" value="P:retinal rod cell development"/>
    <property type="evidence" value="ECO:0007669"/>
    <property type="project" value="TreeGrafter"/>
</dbReference>
<dbReference type="InterPro" id="IPR031139">
    <property type="entry name" value="RPGRIP1_fam"/>
</dbReference>
<dbReference type="AlphaFoldDB" id="A0A8C4R8F6"/>
<feature type="region of interest" description="Disordered" evidence="2">
    <location>
        <begin position="155"/>
        <end position="176"/>
    </location>
</feature>
<evidence type="ECO:0000313" key="4">
    <source>
        <dbReference type="Proteomes" id="UP000694388"/>
    </source>
</evidence>
<feature type="region of interest" description="Disordered" evidence="2">
    <location>
        <begin position="88"/>
        <end position="108"/>
    </location>
</feature>
<dbReference type="PANTHER" id="PTHR14240">
    <property type="entry name" value="RETINITIS PIGMENTOSA GTPASE REGULATOR-INTERACTING PROTEIN"/>
    <property type="match status" value="1"/>
</dbReference>
<evidence type="ECO:0000256" key="1">
    <source>
        <dbReference type="SAM" id="Coils"/>
    </source>
</evidence>
<dbReference type="GO" id="GO:0032391">
    <property type="term" value="C:photoreceptor connecting cilium"/>
    <property type="evidence" value="ECO:0007669"/>
    <property type="project" value="TreeGrafter"/>
</dbReference>
<keyword evidence="1" id="KW-0175">Coiled coil</keyword>
<organism evidence="3 4">
    <name type="scientific">Eptatretus burgeri</name>
    <name type="common">Inshore hagfish</name>
    <dbReference type="NCBI Taxonomy" id="7764"/>
    <lineage>
        <taxon>Eukaryota</taxon>
        <taxon>Metazoa</taxon>
        <taxon>Chordata</taxon>
        <taxon>Craniata</taxon>
        <taxon>Vertebrata</taxon>
        <taxon>Cyclostomata</taxon>
        <taxon>Myxini</taxon>
        <taxon>Myxiniformes</taxon>
        <taxon>Myxinidae</taxon>
        <taxon>Eptatretinae</taxon>
        <taxon>Eptatretus</taxon>
    </lineage>
</organism>
<name>A0A8C4R8F6_EPTBU</name>
<reference evidence="3" key="1">
    <citation type="submission" date="2025-08" db="UniProtKB">
        <authorList>
            <consortium name="Ensembl"/>
        </authorList>
    </citation>
    <scope>IDENTIFICATION</scope>
</reference>
<dbReference type="GO" id="GO:1905515">
    <property type="term" value="P:non-motile cilium assembly"/>
    <property type="evidence" value="ECO:0007669"/>
    <property type="project" value="TreeGrafter"/>
</dbReference>
<dbReference type="Ensembl" id="ENSEBUT00000026448.1">
    <property type="protein sequence ID" value="ENSEBUP00000025872.1"/>
    <property type="gene ID" value="ENSEBUG00000015946.1"/>
</dbReference>
<sequence>MATKLVRLVNDRKKWEAGAQPGGGRNVDMEERVEELQTKVRELERQNEGLRSRLLTTRQQLQTQGRRLTMYPHVAPRVNSGLRRTLASSMSNGRDARVVPSQEASRGRTVKRATQTANGQDDGLLAEAYGEMTRLRHCTTPPANEASHNHVLHNNEEEEAETNQASSSSSPYDEVKPPSVLLNPLQILICSSIAFQIVYPISFDQFPFI</sequence>
<accession>A0A8C4R8F6</accession>